<evidence type="ECO:0000313" key="3">
    <source>
        <dbReference type="Proteomes" id="UP000034156"/>
    </source>
</evidence>
<reference evidence="3" key="1">
    <citation type="submission" date="2015-05" db="EMBL/GenBank/DDBJ databases">
        <title>Draft genome of Nitrosomonas communis strain Nm2.</title>
        <authorList>
            <person name="Kozlowski J.A."/>
            <person name="Kits K.D."/>
            <person name="Stein L.Y."/>
        </authorList>
    </citation>
    <scope>NUCLEOTIDE SEQUENCE [LARGE SCALE GENOMIC DNA]</scope>
    <source>
        <strain evidence="3">Nm2</strain>
    </source>
</reference>
<gene>
    <name evidence="1" type="ORF">AAW31_08145</name>
    <name evidence="2" type="ORF">BCL69_105412</name>
</gene>
<dbReference type="Proteomes" id="UP000324176">
    <property type="component" value="Unassembled WGS sequence"/>
</dbReference>
<sequence>MQQFLLARFMLIGITLWPLITIASPALADYDHCLKASMQNSNQKHELSNQCDEVSPDDNSNVITLPSDAVNKTKIAAGFGWGIFNGSLYNRNKNCAIEQVIIKLIPSQIAGTSSEISLETKEYNIDVKVLPLSRGALSMVLDSDGTQEFEWRLVNILGRKINTN</sequence>
<dbReference type="EMBL" id="CP011451">
    <property type="protein sequence ID" value="AKH37783.1"/>
    <property type="molecule type" value="Genomic_DNA"/>
</dbReference>
<organism evidence="1 3">
    <name type="scientific">Nitrosomonas communis</name>
    <dbReference type="NCBI Taxonomy" id="44574"/>
    <lineage>
        <taxon>Bacteria</taxon>
        <taxon>Pseudomonadati</taxon>
        <taxon>Pseudomonadota</taxon>
        <taxon>Betaproteobacteria</taxon>
        <taxon>Nitrosomonadales</taxon>
        <taxon>Nitrosomonadaceae</taxon>
        <taxon>Nitrosomonas</taxon>
    </lineage>
</organism>
<dbReference type="AlphaFoldDB" id="A0A0F7KF42"/>
<dbReference type="EMBL" id="VNHT01000054">
    <property type="protein sequence ID" value="TYP81075.1"/>
    <property type="molecule type" value="Genomic_DNA"/>
</dbReference>
<dbReference type="KEGG" id="nco:AAW31_08145"/>
<reference evidence="1 3" key="2">
    <citation type="journal article" date="2016" name="Genome Announc.">
        <title>Genome Sequence of Nitrosomonas communis Strain Nm2, a Mesophilic Ammonia-Oxidizing Bacterium Isolated from Mediterranean Soil.</title>
        <authorList>
            <person name="Kozlowski J.A."/>
            <person name="Kits K.D."/>
            <person name="Stein L.Y."/>
        </authorList>
    </citation>
    <scope>NUCLEOTIDE SEQUENCE [LARGE SCALE GENOMIC DNA]</scope>
    <source>
        <strain evidence="1 3">Nm2</strain>
    </source>
</reference>
<reference evidence="2 4" key="3">
    <citation type="submission" date="2019-07" db="EMBL/GenBank/DDBJ databases">
        <title>Active sludge and wastewater microbial communities from Klosterneuburg, Austria.</title>
        <authorList>
            <person name="Wagner M."/>
        </authorList>
    </citation>
    <scope>NUCLEOTIDE SEQUENCE [LARGE SCALE GENOMIC DNA]</scope>
    <source>
        <strain evidence="2 4">Nm2</strain>
    </source>
</reference>
<name>A0A0F7KF42_9PROT</name>
<evidence type="ECO:0000313" key="1">
    <source>
        <dbReference type="EMBL" id="AKH37783.1"/>
    </source>
</evidence>
<dbReference type="PATRIC" id="fig|44574.3.peg.1990"/>
<protein>
    <submittedName>
        <fullName evidence="1">Uncharacterized protein</fullName>
    </submittedName>
</protein>
<proteinExistence type="predicted"/>
<dbReference type="OrthoDB" id="8562541at2"/>
<keyword evidence="3" id="KW-1185">Reference proteome</keyword>
<dbReference type="RefSeq" id="WP_046849855.1">
    <property type="nucleotide sequence ID" value="NZ_CP011451.1"/>
</dbReference>
<accession>A0A0F7KF42</accession>
<dbReference type="Proteomes" id="UP000034156">
    <property type="component" value="Chromosome"/>
</dbReference>
<evidence type="ECO:0000313" key="4">
    <source>
        <dbReference type="Proteomes" id="UP000324176"/>
    </source>
</evidence>
<evidence type="ECO:0000313" key="2">
    <source>
        <dbReference type="EMBL" id="TYP81075.1"/>
    </source>
</evidence>